<feature type="non-terminal residue" evidence="1">
    <location>
        <position position="337"/>
    </location>
</feature>
<dbReference type="Proteomes" id="UP000574390">
    <property type="component" value="Unassembled WGS sequence"/>
</dbReference>
<dbReference type="AlphaFoldDB" id="A0A7J6Q1E3"/>
<accession>A0A7J6Q1E3</accession>
<organism evidence="1 2">
    <name type="scientific">Perkinsus olseni</name>
    <name type="common">Perkinsus atlanticus</name>
    <dbReference type="NCBI Taxonomy" id="32597"/>
    <lineage>
        <taxon>Eukaryota</taxon>
        <taxon>Sar</taxon>
        <taxon>Alveolata</taxon>
        <taxon>Perkinsozoa</taxon>
        <taxon>Perkinsea</taxon>
        <taxon>Perkinsida</taxon>
        <taxon>Perkinsidae</taxon>
        <taxon>Perkinsus</taxon>
    </lineage>
</organism>
<evidence type="ECO:0000313" key="2">
    <source>
        <dbReference type="Proteomes" id="UP000574390"/>
    </source>
</evidence>
<proteinExistence type="predicted"/>
<reference evidence="1 2" key="1">
    <citation type="submission" date="2020-04" db="EMBL/GenBank/DDBJ databases">
        <title>Perkinsus olseni comparative genomics.</title>
        <authorList>
            <person name="Bogema D.R."/>
        </authorList>
    </citation>
    <scope>NUCLEOTIDE SEQUENCE [LARGE SCALE GENOMIC DNA]</scope>
    <source>
        <strain evidence="1">ATCC PRA-205</strain>
    </source>
</reference>
<sequence>RSESAAALKLTYDLFSDDVADEVVAAMREADVWVVQECVRRPSQYKSPILQSELDSRLIQALMEGWGKKLGSFSGHQVKSVEEAAIAFMNADDDYSGLLRHTACVVAAGSDINWSFVADDGPAYVGFIDFSMEVGMRRAMLSPAEDVGTSSAISELVGEALITLGLEGHAHSLQRSADPRAEHTGRQYRSRLGALRRCLADGQESAAVAETISLLASYVSIENSQAAEAPSALTQDPHKVIEGVLRPLLESAKATKFLHLIIRMLNPKQLIAAPPLLLLLLADVVSGQVQLESHSFTQALDPAVFNQRWESMGTCILENNHIVLTPRTADKFGALWH</sequence>
<dbReference type="Gene3D" id="2.60.120.200">
    <property type="match status" value="1"/>
</dbReference>
<gene>
    <name evidence="1" type="ORF">FOZ62_009013</name>
</gene>
<comment type="caution">
    <text evidence="1">The sequence shown here is derived from an EMBL/GenBank/DDBJ whole genome shotgun (WGS) entry which is preliminary data.</text>
</comment>
<protein>
    <submittedName>
        <fullName evidence="1">Uncharacterized protein</fullName>
    </submittedName>
</protein>
<dbReference type="EMBL" id="JABANM010033370">
    <property type="protein sequence ID" value="KAF4701380.1"/>
    <property type="molecule type" value="Genomic_DNA"/>
</dbReference>
<evidence type="ECO:0000313" key="1">
    <source>
        <dbReference type="EMBL" id="KAF4701380.1"/>
    </source>
</evidence>
<feature type="non-terminal residue" evidence="1">
    <location>
        <position position="1"/>
    </location>
</feature>
<name>A0A7J6Q1E3_PEROL</name>